<dbReference type="InterPro" id="IPR036465">
    <property type="entry name" value="vWFA_dom_sf"/>
</dbReference>
<dbReference type="SUPFAM" id="SSF103088">
    <property type="entry name" value="OmpA-like"/>
    <property type="match status" value="1"/>
</dbReference>
<evidence type="ECO:0000313" key="4">
    <source>
        <dbReference type="EMBL" id="MFC5243119.1"/>
    </source>
</evidence>
<dbReference type="InterPro" id="IPR036737">
    <property type="entry name" value="OmpA-like_sf"/>
</dbReference>
<keyword evidence="2" id="KW-0732">Signal</keyword>
<dbReference type="EMBL" id="JBHSKN010000021">
    <property type="protein sequence ID" value="MFC5243119.1"/>
    <property type="molecule type" value="Genomic_DNA"/>
</dbReference>
<dbReference type="RefSeq" id="WP_344560054.1">
    <property type="nucleotide sequence ID" value="NZ_BAAATG010000016.1"/>
</dbReference>
<dbReference type="Pfam" id="PF00691">
    <property type="entry name" value="OmpA"/>
    <property type="match status" value="1"/>
</dbReference>
<organism evidence="4 5">
    <name type="scientific">Streptomyces atrovirens</name>
    <dbReference type="NCBI Taxonomy" id="285556"/>
    <lineage>
        <taxon>Bacteria</taxon>
        <taxon>Bacillati</taxon>
        <taxon>Actinomycetota</taxon>
        <taxon>Actinomycetes</taxon>
        <taxon>Kitasatosporales</taxon>
        <taxon>Streptomycetaceae</taxon>
        <taxon>Streptomyces</taxon>
    </lineage>
</organism>
<comment type="caution">
    <text evidence="4">The sequence shown here is derived from an EMBL/GenBank/DDBJ whole genome shotgun (WGS) entry which is preliminary data.</text>
</comment>
<dbReference type="InterPro" id="IPR050330">
    <property type="entry name" value="Bact_OuterMem_StrucFunc"/>
</dbReference>
<feature type="signal peptide" evidence="2">
    <location>
        <begin position="1"/>
        <end position="32"/>
    </location>
</feature>
<name>A0ABW0DZF6_9ACTN</name>
<evidence type="ECO:0000313" key="5">
    <source>
        <dbReference type="Proteomes" id="UP001596035"/>
    </source>
</evidence>
<dbReference type="Proteomes" id="UP001596035">
    <property type="component" value="Unassembled WGS sequence"/>
</dbReference>
<dbReference type="Gene3D" id="3.30.1330.60">
    <property type="entry name" value="OmpA-like domain"/>
    <property type="match status" value="1"/>
</dbReference>
<accession>A0ABW0DZF6</accession>
<keyword evidence="1" id="KW-0472">Membrane</keyword>
<keyword evidence="5" id="KW-1185">Reference proteome</keyword>
<gene>
    <name evidence="4" type="ORF">ACFPWV_24930</name>
</gene>
<evidence type="ECO:0000259" key="3">
    <source>
        <dbReference type="PROSITE" id="PS51123"/>
    </source>
</evidence>
<dbReference type="PROSITE" id="PS51123">
    <property type="entry name" value="OMPA_2"/>
    <property type="match status" value="1"/>
</dbReference>
<dbReference type="PANTHER" id="PTHR30329:SF21">
    <property type="entry name" value="LIPOPROTEIN YIAD-RELATED"/>
    <property type="match status" value="1"/>
</dbReference>
<protein>
    <submittedName>
        <fullName evidence="4">OmpA family protein</fullName>
    </submittedName>
</protein>
<proteinExistence type="predicted"/>
<dbReference type="PROSITE" id="PS51257">
    <property type="entry name" value="PROKAR_LIPOPROTEIN"/>
    <property type="match status" value="1"/>
</dbReference>
<dbReference type="Gene3D" id="3.40.50.410">
    <property type="entry name" value="von Willebrand factor, type A domain"/>
    <property type="match status" value="1"/>
</dbReference>
<dbReference type="PANTHER" id="PTHR30329">
    <property type="entry name" value="STATOR ELEMENT OF FLAGELLAR MOTOR COMPLEX"/>
    <property type="match status" value="1"/>
</dbReference>
<sequence length="427" mass="45300">MNTRSAAKNHAKAARVLAVLPVLLAGLLTGCADQEPDPWAKCNWMSKLPDDPDFDAGAGRTGHTAIVVDVTSSVRGSKAGSGGVDHSGLAAQYMEKWLSGTGTMSVAAFGGTDDIRWVAENWATGPGEKDNEENRRRRAEMVSECAAHQVAKAQAAAPRSGGTDVLDAVREAAVTLAEHKGPRRLVVLTDGLATTGCADLRGSTFKDPLEIDAIAQRCRDDQELTSHTLALVDTVLVDLGRTARDQPQADAAQTDWIGKLWKRLCQAAHPKPARPEDCVVTALPAAEPLDGKPVARPDDPVPAFPGRTYTRAGANAFFSPNSSVLLDGALPEITEIAVELRNLDGARVRVFGYVDPRGGSANNHSLSQARADAVKSKLEELGVQNVTATGKGVADGCPKAETQLSTEQKLRCDRRVDILVDQVGRGR</sequence>
<reference evidence="5" key="1">
    <citation type="journal article" date="2019" name="Int. J. Syst. Evol. Microbiol.">
        <title>The Global Catalogue of Microorganisms (GCM) 10K type strain sequencing project: providing services to taxonomists for standard genome sequencing and annotation.</title>
        <authorList>
            <consortium name="The Broad Institute Genomics Platform"/>
            <consortium name="The Broad Institute Genome Sequencing Center for Infectious Disease"/>
            <person name="Wu L."/>
            <person name="Ma J."/>
        </authorList>
    </citation>
    <scope>NUCLEOTIDE SEQUENCE [LARGE SCALE GENOMIC DNA]</scope>
    <source>
        <strain evidence="5">CGMCC 4.7131</strain>
    </source>
</reference>
<evidence type="ECO:0000256" key="1">
    <source>
        <dbReference type="PROSITE-ProRule" id="PRU00473"/>
    </source>
</evidence>
<feature type="domain" description="OmpA-like" evidence="3">
    <location>
        <begin position="305"/>
        <end position="424"/>
    </location>
</feature>
<feature type="chain" id="PRO_5046321050" evidence="2">
    <location>
        <begin position="33"/>
        <end position="427"/>
    </location>
</feature>
<dbReference type="CDD" id="cd07185">
    <property type="entry name" value="OmpA_C-like"/>
    <property type="match status" value="1"/>
</dbReference>
<evidence type="ECO:0000256" key="2">
    <source>
        <dbReference type="SAM" id="SignalP"/>
    </source>
</evidence>
<dbReference type="InterPro" id="IPR006665">
    <property type="entry name" value="OmpA-like"/>
</dbReference>